<dbReference type="PANTHER" id="PTHR13620:SF105">
    <property type="entry name" value="OS01G0737700 PROTEIN"/>
    <property type="match status" value="1"/>
</dbReference>
<dbReference type="Proteomes" id="UP001229421">
    <property type="component" value="Unassembled WGS sequence"/>
</dbReference>
<accession>A0AAD8LHL2</accession>
<dbReference type="InterPro" id="IPR002562">
    <property type="entry name" value="3'-5'_exonuclease_dom"/>
</dbReference>
<dbReference type="GO" id="GO:0006139">
    <property type="term" value="P:nucleobase-containing compound metabolic process"/>
    <property type="evidence" value="ECO:0007669"/>
    <property type="project" value="InterPro"/>
</dbReference>
<reference evidence="4" key="1">
    <citation type="journal article" date="2023" name="bioRxiv">
        <title>Improved chromosome-level genome assembly for marigold (Tagetes erecta).</title>
        <authorList>
            <person name="Jiang F."/>
            <person name="Yuan L."/>
            <person name="Wang S."/>
            <person name="Wang H."/>
            <person name="Xu D."/>
            <person name="Wang A."/>
            <person name="Fan W."/>
        </authorList>
    </citation>
    <scope>NUCLEOTIDE SEQUENCE</scope>
    <source>
        <strain evidence="4">WSJ</strain>
        <tissue evidence="4">Leaf</tissue>
    </source>
</reference>
<dbReference type="GO" id="GO:0003676">
    <property type="term" value="F:nucleic acid binding"/>
    <property type="evidence" value="ECO:0007669"/>
    <property type="project" value="InterPro"/>
</dbReference>
<evidence type="ECO:0000313" key="5">
    <source>
        <dbReference type="Proteomes" id="UP001229421"/>
    </source>
</evidence>
<sequence length="170" mass="19835">MWINEIECIHHRRLHHLVVGLDIEWRPNRSRYVQNPVATIQLCVGRRCLIFQFLYAHSIPQSLVNFLANPWYTFTGVGIRNDAMKLEHDYNLVISRMEDLRTLAADVYGMRELKYVGLKSLTLMVLGIEMNKPKGVTMSRWDNQWLSLAQVHYACVDAFLSFEIGRILLS</sequence>
<evidence type="ECO:0000313" key="4">
    <source>
        <dbReference type="EMBL" id="KAK1441478.1"/>
    </source>
</evidence>
<dbReference type="FunFam" id="3.30.420.10:FF:000054">
    <property type="entry name" value="Werner Syndrome-like exonuclease"/>
    <property type="match status" value="1"/>
</dbReference>
<evidence type="ECO:0000256" key="1">
    <source>
        <dbReference type="ARBA" id="ARBA00022722"/>
    </source>
</evidence>
<evidence type="ECO:0000256" key="2">
    <source>
        <dbReference type="ARBA" id="ARBA00022801"/>
    </source>
</evidence>
<organism evidence="4 5">
    <name type="scientific">Tagetes erecta</name>
    <name type="common">African marigold</name>
    <dbReference type="NCBI Taxonomy" id="13708"/>
    <lineage>
        <taxon>Eukaryota</taxon>
        <taxon>Viridiplantae</taxon>
        <taxon>Streptophyta</taxon>
        <taxon>Embryophyta</taxon>
        <taxon>Tracheophyta</taxon>
        <taxon>Spermatophyta</taxon>
        <taxon>Magnoliopsida</taxon>
        <taxon>eudicotyledons</taxon>
        <taxon>Gunneridae</taxon>
        <taxon>Pentapetalae</taxon>
        <taxon>asterids</taxon>
        <taxon>campanulids</taxon>
        <taxon>Asterales</taxon>
        <taxon>Asteraceae</taxon>
        <taxon>Asteroideae</taxon>
        <taxon>Heliantheae alliance</taxon>
        <taxon>Tageteae</taxon>
        <taxon>Tagetes</taxon>
    </lineage>
</organism>
<dbReference type="InterPro" id="IPR036397">
    <property type="entry name" value="RNaseH_sf"/>
</dbReference>
<evidence type="ECO:0000259" key="3">
    <source>
        <dbReference type="SMART" id="SM00474"/>
    </source>
</evidence>
<keyword evidence="1" id="KW-0540">Nuclease</keyword>
<dbReference type="SUPFAM" id="SSF53098">
    <property type="entry name" value="Ribonuclease H-like"/>
    <property type="match status" value="1"/>
</dbReference>
<dbReference type="CDD" id="cd06141">
    <property type="entry name" value="WRN_exo"/>
    <property type="match status" value="1"/>
</dbReference>
<feature type="domain" description="3'-5' exonuclease" evidence="3">
    <location>
        <begin position="1"/>
        <end position="170"/>
    </location>
</feature>
<comment type="caution">
    <text evidence="4">The sequence shown here is derived from an EMBL/GenBank/DDBJ whole genome shotgun (WGS) entry which is preliminary data.</text>
</comment>
<proteinExistence type="predicted"/>
<protein>
    <recommendedName>
        <fullName evidence="3">3'-5' exonuclease domain-containing protein</fullName>
    </recommendedName>
</protein>
<dbReference type="Gene3D" id="3.30.420.10">
    <property type="entry name" value="Ribonuclease H-like superfamily/Ribonuclease H"/>
    <property type="match status" value="1"/>
</dbReference>
<dbReference type="PANTHER" id="PTHR13620">
    <property type="entry name" value="3-5 EXONUCLEASE"/>
    <property type="match status" value="1"/>
</dbReference>
<dbReference type="Pfam" id="PF01612">
    <property type="entry name" value="DNA_pol_A_exo1"/>
    <property type="match status" value="1"/>
</dbReference>
<name>A0AAD8LHL2_TARER</name>
<dbReference type="SMART" id="SM00474">
    <property type="entry name" value="35EXOc"/>
    <property type="match status" value="1"/>
</dbReference>
<keyword evidence="5" id="KW-1185">Reference proteome</keyword>
<dbReference type="InterPro" id="IPR012337">
    <property type="entry name" value="RNaseH-like_sf"/>
</dbReference>
<gene>
    <name evidence="4" type="ORF">QVD17_07399</name>
</gene>
<dbReference type="AlphaFoldDB" id="A0AAD8LHL2"/>
<dbReference type="GO" id="GO:0005737">
    <property type="term" value="C:cytoplasm"/>
    <property type="evidence" value="ECO:0007669"/>
    <property type="project" value="TreeGrafter"/>
</dbReference>
<dbReference type="EMBL" id="JAUHHV010000001">
    <property type="protein sequence ID" value="KAK1441478.1"/>
    <property type="molecule type" value="Genomic_DNA"/>
</dbReference>
<dbReference type="InterPro" id="IPR051132">
    <property type="entry name" value="3-5_Exonuclease_domain"/>
</dbReference>
<dbReference type="GO" id="GO:0008408">
    <property type="term" value="F:3'-5' exonuclease activity"/>
    <property type="evidence" value="ECO:0007669"/>
    <property type="project" value="InterPro"/>
</dbReference>
<keyword evidence="2" id="KW-0378">Hydrolase</keyword>
<dbReference type="GO" id="GO:0005634">
    <property type="term" value="C:nucleus"/>
    <property type="evidence" value="ECO:0007669"/>
    <property type="project" value="TreeGrafter"/>
</dbReference>